<dbReference type="FunFam" id="2.60.40.10:FF:000414">
    <property type="entry name" value="Interleukin-6 receptor subunit beta"/>
    <property type="match status" value="1"/>
</dbReference>
<dbReference type="InterPro" id="IPR013783">
    <property type="entry name" value="Ig-like_fold"/>
</dbReference>
<dbReference type="InterPro" id="IPR036116">
    <property type="entry name" value="FN3_sf"/>
</dbReference>
<comment type="subcellular location">
    <subcellularLocation>
        <location evidence="1">Cell membrane</location>
        <topology evidence="1">Single-pass type I membrane protein</topology>
    </subcellularLocation>
</comment>
<dbReference type="AlphaFoldDB" id="A0A091DJ25"/>
<keyword evidence="3" id="KW-1003">Cell membrane</keyword>
<dbReference type="PANTHER" id="PTHR48423">
    <property type="entry name" value="INTERLEUKIN-27 RECEPTOR SUBUNIT ALPHA"/>
    <property type="match status" value="1"/>
</dbReference>
<dbReference type="FunFam" id="2.60.40.10:FF:000732">
    <property type="entry name" value="Interleukin 31 receptor A"/>
    <property type="match status" value="1"/>
</dbReference>
<keyword evidence="9 13" id="KW-0675">Receptor</keyword>
<keyword evidence="10" id="KW-0325">Glycoprotein</keyword>
<feature type="transmembrane region" description="Helical" evidence="11">
    <location>
        <begin position="391"/>
        <end position="411"/>
    </location>
</feature>
<evidence type="ECO:0000313" key="14">
    <source>
        <dbReference type="Proteomes" id="UP000028990"/>
    </source>
</evidence>
<evidence type="ECO:0000313" key="13">
    <source>
        <dbReference type="EMBL" id="KFO32129.1"/>
    </source>
</evidence>
<evidence type="ECO:0000256" key="11">
    <source>
        <dbReference type="SAM" id="Phobius"/>
    </source>
</evidence>
<dbReference type="GO" id="GO:0005886">
    <property type="term" value="C:plasma membrane"/>
    <property type="evidence" value="ECO:0007669"/>
    <property type="project" value="UniProtKB-SubCell"/>
</dbReference>
<dbReference type="InterPro" id="IPR052672">
    <property type="entry name" value="Type1_Cytokine_Rcpt_Type2"/>
</dbReference>
<evidence type="ECO:0000256" key="9">
    <source>
        <dbReference type="ARBA" id="ARBA00023170"/>
    </source>
</evidence>
<proteinExistence type="inferred from homology"/>
<feature type="domain" description="Fibronectin type-III" evidence="12">
    <location>
        <begin position="4"/>
        <end position="97"/>
    </location>
</feature>
<keyword evidence="14" id="KW-1185">Reference proteome</keyword>
<comment type="similarity">
    <text evidence="2">Belongs to the type I cytokine receptor family. Type 2 subfamily.</text>
</comment>
<keyword evidence="6" id="KW-0677">Repeat</keyword>
<dbReference type="PANTHER" id="PTHR48423:SF1">
    <property type="entry name" value="INTERLEUKIN-27 RECEPTOR SUBUNIT ALPHA"/>
    <property type="match status" value="1"/>
</dbReference>
<evidence type="ECO:0000259" key="12">
    <source>
        <dbReference type="PROSITE" id="PS50853"/>
    </source>
</evidence>
<evidence type="ECO:0000256" key="3">
    <source>
        <dbReference type="ARBA" id="ARBA00022475"/>
    </source>
</evidence>
<dbReference type="CDD" id="cd00063">
    <property type="entry name" value="FN3"/>
    <property type="match status" value="2"/>
</dbReference>
<evidence type="ECO:0000256" key="4">
    <source>
        <dbReference type="ARBA" id="ARBA00022692"/>
    </source>
</evidence>
<dbReference type="Proteomes" id="UP000028990">
    <property type="component" value="Unassembled WGS sequence"/>
</dbReference>
<evidence type="ECO:0000256" key="5">
    <source>
        <dbReference type="ARBA" id="ARBA00022729"/>
    </source>
</evidence>
<dbReference type="Pfam" id="PF00041">
    <property type="entry name" value="fn3"/>
    <property type="match status" value="1"/>
</dbReference>
<dbReference type="FunFam" id="2.60.40.10:FF:000913">
    <property type="entry name" value="Interleukin 31 receptor A"/>
    <property type="match status" value="1"/>
</dbReference>
<keyword evidence="8 11" id="KW-0472">Membrane</keyword>
<dbReference type="InterPro" id="IPR003961">
    <property type="entry name" value="FN3_dom"/>
</dbReference>
<evidence type="ECO:0000256" key="2">
    <source>
        <dbReference type="ARBA" id="ARBA00008921"/>
    </source>
</evidence>
<gene>
    <name evidence="13" type="ORF">H920_06465</name>
</gene>
<evidence type="ECO:0000256" key="8">
    <source>
        <dbReference type="ARBA" id="ARBA00023136"/>
    </source>
</evidence>
<feature type="domain" description="Fibronectin type-III" evidence="12">
    <location>
        <begin position="293"/>
        <end position="386"/>
    </location>
</feature>
<feature type="non-terminal residue" evidence="13">
    <location>
        <position position="1"/>
    </location>
</feature>
<evidence type="ECO:0000256" key="1">
    <source>
        <dbReference type="ARBA" id="ARBA00004251"/>
    </source>
</evidence>
<evidence type="ECO:0000256" key="10">
    <source>
        <dbReference type="ARBA" id="ARBA00023180"/>
    </source>
</evidence>
<accession>A0A091DJ25</accession>
<keyword evidence="7 11" id="KW-1133">Transmembrane helix</keyword>
<evidence type="ECO:0000256" key="6">
    <source>
        <dbReference type="ARBA" id="ARBA00022737"/>
    </source>
</evidence>
<dbReference type="SUPFAM" id="SSF49265">
    <property type="entry name" value="Fibronectin type III"/>
    <property type="match status" value="3"/>
</dbReference>
<dbReference type="Gene3D" id="2.60.40.10">
    <property type="entry name" value="Immunoglobulins"/>
    <property type="match status" value="4"/>
</dbReference>
<dbReference type="EMBL" id="KN122211">
    <property type="protein sequence ID" value="KFO32129.1"/>
    <property type="molecule type" value="Genomic_DNA"/>
</dbReference>
<reference evidence="13 14" key="1">
    <citation type="submission" date="2013-11" db="EMBL/GenBank/DDBJ databases">
        <title>The Damaraland mole rat (Fukomys damarensis) genome and evolution of African mole rats.</title>
        <authorList>
            <person name="Gladyshev V.N."/>
            <person name="Fang X."/>
        </authorList>
    </citation>
    <scope>NUCLEOTIDE SEQUENCE [LARGE SCALE GENOMIC DNA]</scope>
    <source>
        <tissue evidence="13">Liver</tissue>
    </source>
</reference>
<dbReference type="PROSITE" id="PS50853">
    <property type="entry name" value="FN3"/>
    <property type="match status" value="2"/>
</dbReference>
<dbReference type="eggNOG" id="ENOG502QVZY">
    <property type="taxonomic scope" value="Eukaryota"/>
</dbReference>
<keyword evidence="5" id="KW-0732">Signal</keyword>
<name>A0A091DJ25_FUKDA</name>
<evidence type="ECO:0000256" key="7">
    <source>
        <dbReference type="ARBA" id="ARBA00022989"/>
    </source>
</evidence>
<organism evidence="13 14">
    <name type="scientific">Fukomys damarensis</name>
    <name type="common">Damaraland mole rat</name>
    <name type="synonym">Cryptomys damarensis</name>
    <dbReference type="NCBI Taxonomy" id="885580"/>
    <lineage>
        <taxon>Eukaryota</taxon>
        <taxon>Metazoa</taxon>
        <taxon>Chordata</taxon>
        <taxon>Craniata</taxon>
        <taxon>Vertebrata</taxon>
        <taxon>Euteleostomi</taxon>
        <taxon>Mammalia</taxon>
        <taxon>Eutheria</taxon>
        <taxon>Euarchontoglires</taxon>
        <taxon>Glires</taxon>
        <taxon>Rodentia</taxon>
        <taxon>Hystricomorpha</taxon>
        <taxon>Bathyergidae</taxon>
        <taxon>Fukomys</taxon>
    </lineage>
</organism>
<dbReference type="STRING" id="885580.ENSFDAP00000000869"/>
<sequence length="601" mass="68015">KTIPPEILSVKPVLGIKKMLQINWELHALSDDLNYILRFKTVNSTHWMEVNFSETEVYNLTGLQASTEYIISLRCKTNKSRIWSDWSQEKMGMTEEEVPHVLDLWRILKPVKEDGRRPVRLLWKKAKGAPVLEKTLGYNIRYFPENTTNVTEMRTTNQTLDLHLGDETYRVSVTSYNSLGNSIASTLKIPDIHEKPFQCIEAMQVCLVQDQLVVEWQCSCTVVDTWMVEWFPDLDSELSAFSWESVSQAKNWTVHQDKLKPFLCYNISVYPVLQDKVGEPYSIQAYSKEKIPCIGPETKVENIGVKTVTISWKEIPKELRNGFISNYTIFYQAEGGKEFSETVNSSTLHYGLESLTRKTSYSVQVMASTRAGGIKGDTINFKTLSIDVFDIVLITCLVGGGLLMLIIFVMISGYHKPSKLIQLCWPDVPNPAESSIATWLGADFKSKVNLKEFDDSMNTEDRTLKSCSAPTDLIDKLVVNFGNFLEEASIEVAGKSQENILGVEKNEYVTSPYRSDCAPVKSLKEPLALTEIPSRKSQHLYSGMAEETCSEAKEELSSPGHSLGTDHICGDRAQNPYLKNSVTTREFLLFEKLPDPTKREV</sequence>
<keyword evidence="4 11" id="KW-0812">Transmembrane</keyword>
<dbReference type="FunFam" id="2.60.40.10:FF:000908">
    <property type="entry name" value="Interleukin 31 receptor A"/>
    <property type="match status" value="1"/>
</dbReference>
<protein>
    <submittedName>
        <fullName evidence="13">Interleukin-31 receptor subunit alpha</fullName>
    </submittedName>
</protein>
<dbReference type="SMART" id="SM00060">
    <property type="entry name" value="FN3"/>
    <property type="match status" value="3"/>
</dbReference>